<keyword evidence="2 4" id="KW-0238">DNA-binding</keyword>
<dbReference type="PANTHER" id="PTHR47506">
    <property type="entry name" value="TRANSCRIPTIONAL REGULATORY PROTEIN"/>
    <property type="match status" value="1"/>
</dbReference>
<evidence type="ECO:0000256" key="2">
    <source>
        <dbReference type="ARBA" id="ARBA00023125"/>
    </source>
</evidence>
<evidence type="ECO:0000313" key="6">
    <source>
        <dbReference type="EMBL" id="MBS7813637.1"/>
    </source>
</evidence>
<keyword evidence="1" id="KW-0805">Transcription regulation</keyword>
<name>A0ABS5QKL4_9PROT</name>
<dbReference type="RefSeq" id="WP_213672329.1">
    <property type="nucleotide sequence ID" value="NZ_JAHCDA010000005.1"/>
</dbReference>
<evidence type="ECO:0000259" key="5">
    <source>
        <dbReference type="PROSITE" id="PS50977"/>
    </source>
</evidence>
<gene>
    <name evidence="6" type="ORF">KHU32_22035</name>
</gene>
<dbReference type="InterPro" id="IPR041479">
    <property type="entry name" value="TetR_CgmR_C"/>
</dbReference>
<dbReference type="PANTHER" id="PTHR47506:SF1">
    <property type="entry name" value="HTH-TYPE TRANSCRIPTIONAL REGULATOR YJDC"/>
    <property type="match status" value="1"/>
</dbReference>
<keyword evidence="7" id="KW-1185">Reference proteome</keyword>
<dbReference type="InterPro" id="IPR001647">
    <property type="entry name" value="HTH_TetR"/>
</dbReference>
<evidence type="ECO:0000313" key="7">
    <source>
        <dbReference type="Proteomes" id="UP000766336"/>
    </source>
</evidence>
<keyword evidence="3" id="KW-0804">Transcription</keyword>
<dbReference type="PROSITE" id="PS50977">
    <property type="entry name" value="HTH_TETR_2"/>
    <property type="match status" value="1"/>
</dbReference>
<evidence type="ECO:0000256" key="4">
    <source>
        <dbReference type="PROSITE-ProRule" id="PRU00335"/>
    </source>
</evidence>
<evidence type="ECO:0000256" key="1">
    <source>
        <dbReference type="ARBA" id="ARBA00023015"/>
    </source>
</evidence>
<accession>A0ABS5QKL4</accession>
<feature type="DNA-binding region" description="H-T-H motif" evidence="4">
    <location>
        <begin position="29"/>
        <end position="48"/>
    </location>
</feature>
<dbReference type="Pfam" id="PF17937">
    <property type="entry name" value="TetR_C_28"/>
    <property type="match status" value="1"/>
</dbReference>
<feature type="domain" description="HTH tetR-type" evidence="5">
    <location>
        <begin position="6"/>
        <end position="66"/>
    </location>
</feature>
<reference evidence="6 7" key="1">
    <citation type="submission" date="2021-05" db="EMBL/GenBank/DDBJ databases">
        <title>Roseococcus sp. XZZS9, whole genome shotgun sequencing project.</title>
        <authorList>
            <person name="Zhao G."/>
            <person name="Shen L."/>
        </authorList>
    </citation>
    <scope>NUCLEOTIDE SEQUENCE [LARGE SCALE GENOMIC DNA]</scope>
    <source>
        <strain evidence="6 7">XZZS9</strain>
    </source>
</reference>
<dbReference type="EMBL" id="JAHCDA010000005">
    <property type="protein sequence ID" value="MBS7813637.1"/>
    <property type="molecule type" value="Genomic_DNA"/>
</dbReference>
<comment type="caution">
    <text evidence="6">The sequence shown here is derived from an EMBL/GenBank/DDBJ whole genome shotgun (WGS) entry which is preliminary data.</text>
</comment>
<proteinExistence type="predicted"/>
<dbReference type="Proteomes" id="UP000766336">
    <property type="component" value="Unassembled WGS sequence"/>
</dbReference>
<dbReference type="Pfam" id="PF00440">
    <property type="entry name" value="TetR_N"/>
    <property type="match status" value="1"/>
</dbReference>
<dbReference type="SUPFAM" id="SSF46689">
    <property type="entry name" value="Homeodomain-like"/>
    <property type="match status" value="1"/>
</dbReference>
<protein>
    <submittedName>
        <fullName evidence="6">TetR/AcrR family transcriptional regulator</fullName>
    </submittedName>
</protein>
<evidence type="ECO:0000256" key="3">
    <source>
        <dbReference type="ARBA" id="ARBA00023163"/>
    </source>
</evidence>
<organism evidence="6 7">
    <name type="scientific">Roseococcus pinisoli</name>
    <dbReference type="NCBI Taxonomy" id="2835040"/>
    <lineage>
        <taxon>Bacteria</taxon>
        <taxon>Pseudomonadati</taxon>
        <taxon>Pseudomonadota</taxon>
        <taxon>Alphaproteobacteria</taxon>
        <taxon>Acetobacterales</taxon>
        <taxon>Roseomonadaceae</taxon>
        <taxon>Roseococcus</taxon>
    </lineage>
</organism>
<dbReference type="Gene3D" id="1.10.357.10">
    <property type="entry name" value="Tetracycline Repressor, domain 2"/>
    <property type="match status" value="1"/>
</dbReference>
<dbReference type="InterPro" id="IPR009057">
    <property type="entry name" value="Homeodomain-like_sf"/>
</dbReference>
<sequence length="181" mass="19743">MGRTPTIDRDKVLDLAEGILLREGTGGLTIDAVAKAAGISKGGVQSRFGTKNDLVRMLCDRWGQEYEDQFDRLVGEKPTPIQAVEAHIEMSLDLDQADKARAAALMAALIEFRGHIAGLREWYTTRLAALAPDSQEGRRARLAFLATEGAFMLRAFGCIDPTEEETRGLTADLRALLRGAV</sequence>